<accession>A0A7M2XW72</accession>
<dbReference type="Proteomes" id="UP000593818">
    <property type="component" value="Plasmid pSID"/>
</dbReference>
<keyword evidence="1" id="KW-1133">Transmembrane helix</keyword>
<evidence type="ECO:0000313" key="3">
    <source>
        <dbReference type="Proteomes" id="UP000593818"/>
    </source>
</evidence>
<dbReference type="AlphaFoldDB" id="A0A7M2XW72"/>
<evidence type="ECO:0000313" key="2">
    <source>
        <dbReference type="EMBL" id="QOW01999.1"/>
    </source>
</evidence>
<protein>
    <submittedName>
        <fullName evidence="2">Uncharacterized protein</fullName>
    </submittedName>
</protein>
<keyword evidence="1" id="KW-0472">Membrane</keyword>
<keyword evidence="3" id="KW-1185">Reference proteome</keyword>
<name>A0A7M2XW72_9NOCA</name>
<keyword evidence="1" id="KW-0812">Transmembrane</keyword>
<gene>
    <name evidence="2" type="ORF">INP59_26875</name>
</gene>
<keyword evidence="2" id="KW-0614">Plasmid</keyword>
<organism evidence="2 3">
    <name type="scientific">Rhodococcus pyridinivorans</name>
    <dbReference type="NCBI Taxonomy" id="103816"/>
    <lineage>
        <taxon>Bacteria</taxon>
        <taxon>Bacillati</taxon>
        <taxon>Actinomycetota</taxon>
        <taxon>Actinomycetes</taxon>
        <taxon>Mycobacteriales</taxon>
        <taxon>Nocardiaceae</taxon>
        <taxon>Rhodococcus</taxon>
    </lineage>
</organism>
<dbReference type="EMBL" id="CP063453">
    <property type="protein sequence ID" value="QOW01999.1"/>
    <property type="molecule type" value="Genomic_DNA"/>
</dbReference>
<proteinExistence type="predicted"/>
<dbReference type="RefSeq" id="WP_193904253.1">
    <property type="nucleotide sequence ID" value="NZ_CP063453.1"/>
</dbReference>
<sequence>MSPTSDVLGPGVPEVPGIAPSVTFGWVPGLIGNEPGVVVEGIPGLVGDGPGIVVGGVIGFPESASAIPGMTVGLPPGPIGVGLGDVGPVVSDSSDSVAMLLLLSSVASGCAAVGLVLIVVTLLGRRSRTRS</sequence>
<geneLocation type="plasmid" evidence="2 3">
    <name>pSID</name>
</geneLocation>
<feature type="transmembrane region" description="Helical" evidence="1">
    <location>
        <begin position="97"/>
        <end position="123"/>
    </location>
</feature>
<evidence type="ECO:0000256" key="1">
    <source>
        <dbReference type="SAM" id="Phobius"/>
    </source>
</evidence>
<reference evidence="2 3" key="1">
    <citation type="submission" date="2020-10" db="EMBL/GenBank/DDBJ databases">
        <title>Whole genome sequence of oil-degrading bacteria Rhodococcus pyridinivorans strain 5Ap.</title>
        <authorList>
            <person name="Akhremchuk A.E."/>
            <person name="Valentovich L.N."/>
            <person name="Charniauskaya M.I."/>
            <person name="Bukliarevich H.A."/>
            <person name="Titok M.A."/>
        </authorList>
    </citation>
    <scope>NUCLEOTIDE SEQUENCE [LARGE SCALE GENOMIC DNA]</scope>
    <source>
        <strain evidence="2 3">5Ap</strain>
        <plasmid evidence="2 3">pSID</plasmid>
    </source>
</reference>